<accession>A0A1A9QBZ5</accession>
<dbReference type="Proteomes" id="UP000077623">
    <property type="component" value="Unassembled WGS sequence"/>
</dbReference>
<sequence>MNKTFSENLSEDFKKENYYLPLWEDNVSWKKQHDGLPSKYSKSFNPYERWPTPESFRNYCYDEAEKDKEVKDCNTSWGWCEHCVRSKNWD</sequence>
<evidence type="ECO:0000313" key="1">
    <source>
        <dbReference type="EMBL" id="OAL09768.1"/>
    </source>
</evidence>
<reference evidence="2" key="1">
    <citation type="submission" date="2016-04" db="EMBL/GenBank/DDBJ databases">
        <authorList>
            <person name="Quiroz-Castaneda R.E."/>
            <person name="Martinez-Ocampo F."/>
        </authorList>
    </citation>
    <scope>NUCLEOTIDE SEQUENCE [LARGE SCALE GENOMIC DNA]</scope>
    <source>
        <strain evidence="2">INIFAP01</strain>
    </source>
</reference>
<proteinExistence type="predicted"/>
<gene>
    <name evidence="1" type="ORF">A6V39_05385</name>
</gene>
<organism evidence="1 2">
    <name type="scientific">Candidatus Mycoplasma haematobovis</name>
    <dbReference type="NCBI Taxonomy" id="432608"/>
    <lineage>
        <taxon>Bacteria</taxon>
        <taxon>Bacillati</taxon>
        <taxon>Mycoplasmatota</taxon>
        <taxon>Mollicutes</taxon>
        <taxon>Mycoplasmataceae</taxon>
        <taxon>Mycoplasma</taxon>
    </lineage>
</organism>
<comment type="caution">
    <text evidence="1">The sequence shown here is derived from an EMBL/GenBank/DDBJ whole genome shotgun (WGS) entry which is preliminary data.</text>
</comment>
<evidence type="ECO:0000313" key="2">
    <source>
        <dbReference type="Proteomes" id="UP000077623"/>
    </source>
</evidence>
<dbReference type="EMBL" id="LWUJ01000015">
    <property type="protein sequence ID" value="OAL09768.1"/>
    <property type="molecule type" value="Genomic_DNA"/>
</dbReference>
<keyword evidence="2" id="KW-1185">Reference proteome</keyword>
<dbReference type="AlphaFoldDB" id="A0A1A9QBZ5"/>
<dbReference type="RefSeq" id="WP_187150715.1">
    <property type="nucleotide sequence ID" value="NZ_LWUJ01000015.1"/>
</dbReference>
<name>A0A1A9QBZ5_9MOLU</name>
<protein>
    <submittedName>
        <fullName evidence="1">Uncharacterized protein</fullName>
    </submittedName>
</protein>